<dbReference type="Proteomes" id="UP000668214">
    <property type="component" value="Unassembled WGS sequence"/>
</dbReference>
<keyword evidence="1" id="KW-0808">Transferase</keyword>
<sequence length="402" mass="46004">MQFYEKVEHSEWASTIYIVMKKNGKMKITGNYKLISYDPAFPLLLATDANKVGLGAVLSHRLSNGEEPLIAYASRTLNNTKYPQIDKEALAIVWAVCKFFYYLYARHFTLITNHKPLTHFLFGKITFSIVLAANCLLFKHRVVVPPSLRLLIFNDARSPPVKMKGMGCSFVYWSDIENATSFTLGEFQTFLQMSGVKYHKRTTANHSSTNGQAERYIQTTKDKLKRITTTLGTLRQDLNEFLLFLRNLRTHLDLDRLQDVHEKIREKQQAKFKSPSCMQKIYFLSENPWMGKWIQGTIMVCLGGLYYEIDYQVKRFKQHLDQIRAFHGTESSRSFIRFRFIASSGKSIRATTTDPVLRDRLSIPYCTSGTRKRTTITASSLIKSSNSPFDAAGTSSTRAGQS</sequence>
<keyword evidence="6" id="KW-0695">RNA-directed DNA polymerase</keyword>
<dbReference type="EMBL" id="JAANIA010000564">
    <property type="protein sequence ID" value="KAG5323560.1"/>
    <property type="molecule type" value="Genomic_DNA"/>
</dbReference>
<evidence type="ECO:0000256" key="1">
    <source>
        <dbReference type="ARBA" id="ARBA00022679"/>
    </source>
</evidence>
<dbReference type="SUPFAM" id="SSF56672">
    <property type="entry name" value="DNA/RNA polymerases"/>
    <property type="match status" value="1"/>
</dbReference>
<dbReference type="GO" id="GO:0016787">
    <property type="term" value="F:hydrolase activity"/>
    <property type="evidence" value="ECO:0007669"/>
    <property type="project" value="UniProtKB-KW"/>
</dbReference>
<feature type="domain" description="Reverse transcriptase RNase H-like" evidence="7">
    <location>
        <begin position="38"/>
        <end position="122"/>
    </location>
</feature>
<dbReference type="PANTHER" id="PTHR37984:SF5">
    <property type="entry name" value="PROTEIN NYNRIN-LIKE"/>
    <property type="match status" value="1"/>
</dbReference>
<evidence type="ECO:0000256" key="6">
    <source>
        <dbReference type="ARBA" id="ARBA00022918"/>
    </source>
</evidence>
<dbReference type="SUPFAM" id="SSF53098">
    <property type="entry name" value="Ribonuclease H-like"/>
    <property type="match status" value="1"/>
</dbReference>
<comment type="caution">
    <text evidence="8">The sequence shown here is derived from an EMBL/GenBank/DDBJ whole genome shotgun (WGS) entry which is preliminary data.</text>
</comment>
<dbReference type="CDD" id="cd09274">
    <property type="entry name" value="RNase_HI_RT_Ty3"/>
    <property type="match status" value="1"/>
</dbReference>
<feature type="non-terminal residue" evidence="8">
    <location>
        <position position="1"/>
    </location>
</feature>
<keyword evidence="5" id="KW-0378">Hydrolase</keyword>
<proteinExistence type="predicted"/>
<reference evidence="8" key="1">
    <citation type="submission" date="2020-02" db="EMBL/GenBank/DDBJ databases">
        <title>Relaxed selection underlies rapid genomic changes in the transitions from sociality to social parasitism in ants.</title>
        <authorList>
            <person name="Bi X."/>
        </authorList>
    </citation>
    <scope>NUCLEOTIDE SEQUENCE</scope>
    <source>
        <strain evidence="8">BGI-DK2014c</strain>
        <tissue evidence="8">Whole body</tissue>
    </source>
</reference>
<dbReference type="Gene3D" id="3.30.420.10">
    <property type="entry name" value="Ribonuclease H-like superfamily/Ribonuclease H"/>
    <property type="match status" value="1"/>
</dbReference>
<keyword evidence="3" id="KW-0540">Nuclease</keyword>
<evidence type="ECO:0000313" key="9">
    <source>
        <dbReference type="Proteomes" id="UP000668214"/>
    </source>
</evidence>
<dbReference type="InterPro" id="IPR012337">
    <property type="entry name" value="RNaseH-like_sf"/>
</dbReference>
<organism evidence="8 9">
    <name type="scientific">Pseudoatta argentina</name>
    <dbReference type="NCBI Taxonomy" id="621737"/>
    <lineage>
        <taxon>Eukaryota</taxon>
        <taxon>Metazoa</taxon>
        <taxon>Ecdysozoa</taxon>
        <taxon>Arthropoda</taxon>
        <taxon>Hexapoda</taxon>
        <taxon>Insecta</taxon>
        <taxon>Pterygota</taxon>
        <taxon>Neoptera</taxon>
        <taxon>Endopterygota</taxon>
        <taxon>Hymenoptera</taxon>
        <taxon>Apocrita</taxon>
        <taxon>Aculeata</taxon>
        <taxon>Formicoidea</taxon>
        <taxon>Formicidae</taxon>
        <taxon>Myrmicinae</taxon>
        <taxon>Pseudoatta</taxon>
    </lineage>
</organism>
<accession>A0A836EIF0</accession>
<dbReference type="AlphaFoldDB" id="A0A836EIF0"/>
<dbReference type="PANTHER" id="PTHR37984">
    <property type="entry name" value="PROTEIN CBG26694"/>
    <property type="match status" value="1"/>
</dbReference>
<dbReference type="InterPro" id="IPR036397">
    <property type="entry name" value="RNaseH_sf"/>
</dbReference>
<gene>
    <name evidence="8" type="primary">Pol_24</name>
    <name evidence="8" type="ORF">G6Z78_0002503</name>
</gene>
<dbReference type="GO" id="GO:0003676">
    <property type="term" value="F:nucleic acid binding"/>
    <property type="evidence" value="ECO:0007669"/>
    <property type="project" value="InterPro"/>
</dbReference>
<evidence type="ECO:0000259" key="7">
    <source>
        <dbReference type="Pfam" id="PF17917"/>
    </source>
</evidence>
<dbReference type="InterPro" id="IPR043502">
    <property type="entry name" value="DNA/RNA_pol_sf"/>
</dbReference>
<dbReference type="GO" id="GO:0004519">
    <property type="term" value="F:endonuclease activity"/>
    <property type="evidence" value="ECO:0007669"/>
    <property type="project" value="UniProtKB-KW"/>
</dbReference>
<protein>
    <submittedName>
        <fullName evidence="8">POL3 protein</fullName>
    </submittedName>
</protein>
<keyword evidence="2" id="KW-0548">Nucleotidyltransferase</keyword>
<evidence type="ECO:0000256" key="3">
    <source>
        <dbReference type="ARBA" id="ARBA00022722"/>
    </source>
</evidence>
<name>A0A836EIF0_9HYME</name>
<keyword evidence="9" id="KW-1185">Reference proteome</keyword>
<dbReference type="InterPro" id="IPR041373">
    <property type="entry name" value="RT_RNaseH"/>
</dbReference>
<feature type="non-terminal residue" evidence="8">
    <location>
        <position position="402"/>
    </location>
</feature>
<evidence type="ECO:0000313" key="8">
    <source>
        <dbReference type="EMBL" id="KAG5323560.1"/>
    </source>
</evidence>
<dbReference type="Pfam" id="PF17917">
    <property type="entry name" value="RT_RNaseH"/>
    <property type="match status" value="1"/>
</dbReference>
<evidence type="ECO:0000256" key="4">
    <source>
        <dbReference type="ARBA" id="ARBA00022759"/>
    </source>
</evidence>
<evidence type="ECO:0000256" key="5">
    <source>
        <dbReference type="ARBA" id="ARBA00022801"/>
    </source>
</evidence>
<evidence type="ECO:0000256" key="2">
    <source>
        <dbReference type="ARBA" id="ARBA00022695"/>
    </source>
</evidence>
<keyword evidence="4" id="KW-0255">Endonuclease</keyword>
<dbReference type="InterPro" id="IPR050951">
    <property type="entry name" value="Retrovirus_Pol_polyprotein"/>
</dbReference>
<dbReference type="GO" id="GO:0042575">
    <property type="term" value="C:DNA polymerase complex"/>
    <property type="evidence" value="ECO:0007669"/>
    <property type="project" value="UniProtKB-ARBA"/>
</dbReference>
<dbReference type="GO" id="GO:0003964">
    <property type="term" value="F:RNA-directed DNA polymerase activity"/>
    <property type="evidence" value="ECO:0007669"/>
    <property type="project" value="UniProtKB-KW"/>
</dbReference>